<dbReference type="PANTHER" id="PTHR34597:SF3">
    <property type="entry name" value="OUTER MEMBRANE TRANSPORTER CDIB"/>
    <property type="match status" value="1"/>
</dbReference>
<evidence type="ECO:0000313" key="13">
    <source>
        <dbReference type="Proteomes" id="UP000302163"/>
    </source>
</evidence>
<dbReference type="GO" id="GO:0008320">
    <property type="term" value="F:protein transmembrane transporter activity"/>
    <property type="evidence" value="ECO:0007669"/>
    <property type="project" value="TreeGrafter"/>
</dbReference>
<dbReference type="GO" id="GO:0098046">
    <property type="term" value="C:type V protein secretion system complex"/>
    <property type="evidence" value="ECO:0007669"/>
    <property type="project" value="TreeGrafter"/>
</dbReference>
<organism evidence="12 13">
    <name type="scientific">Jejubacter calystegiae</name>
    <dbReference type="NCBI Taxonomy" id="2579935"/>
    <lineage>
        <taxon>Bacteria</taxon>
        <taxon>Pseudomonadati</taxon>
        <taxon>Pseudomonadota</taxon>
        <taxon>Gammaproteobacteria</taxon>
        <taxon>Enterobacterales</taxon>
        <taxon>Enterobacteriaceae</taxon>
        <taxon>Jejubacter</taxon>
    </lineage>
</organism>
<dbReference type="GO" id="GO:0006811">
    <property type="term" value="P:monoatomic ion transport"/>
    <property type="evidence" value="ECO:0007669"/>
    <property type="project" value="UniProtKB-KW"/>
</dbReference>
<feature type="signal peptide" evidence="10">
    <location>
        <begin position="1"/>
        <end position="25"/>
    </location>
</feature>
<dbReference type="GO" id="GO:0046819">
    <property type="term" value="P:protein secretion by the type V secretion system"/>
    <property type="evidence" value="ECO:0007669"/>
    <property type="project" value="TreeGrafter"/>
</dbReference>
<dbReference type="InterPro" id="IPR051544">
    <property type="entry name" value="TPS_OM_transporter"/>
</dbReference>
<dbReference type="InterPro" id="IPR013686">
    <property type="entry name" value="Polypept-transport_assoc_ShlB"/>
</dbReference>
<dbReference type="InterPro" id="IPR035251">
    <property type="entry name" value="ShlB_POTRA"/>
</dbReference>
<accession>A0A4P8YHN2</accession>
<evidence type="ECO:0000256" key="3">
    <source>
        <dbReference type="ARBA" id="ARBA00022448"/>
    </source>
</evidence>
<dbReference type="Pfam" id="PF17287">
    <property type="entry name" value="POTRA_3"/>
    <property type="match status" value="1"/>
</dbReference>
<dbReference type="InterPro" id="IPR005565">
    <property type="entry name" value="Hemolysn_activator_HlyB_C"/>
</dbReference>
<evidence type="ECO:0000259" key="11">
    <source>
        <dbReference type="PROSITE" id="PS51779"/>
    </source>
</evidence>
<dbReference type="OrthoDB" id="290122at2"/>
<keyword evidence="6" id="KW-0653">Protein transport</keyword>
<keyword evidence="10" id="KW-0732">Signal</keyword>
<dbReference type="PIRSF" id="PIRSF029745">
    <property type="entry name" value="FhaC"/>
    <property type="match status" value="1"/>
</dbReference>
<dbReference type="PROSITE" id="PS51779">
    <property type="entry name" value="POTRA"/>
    <property type="match status" value="1"/>
</dbReference>
<dbReference type="Gene3D" id="3.10.20.310">
    <property type="entry name" value="membrane protein fhac"/>
    <property type="match status" value="1"/>
</dbReference>
<evidence type="ECO:0000313" key="12">
    <source>
        <dbReference type="EMBL" id="QCT20225.1"/>
    </source>
</evidence>
<protein>
    <submittedName>
        <fullName evidence="12">ShlB/FhaC/HecB family hemolysin secretion/activation protein</fullName>
    </submittedName>
</protein>
<dbReference type="InterPro" id="IPR027282">
    <property type="entry name" value="TPS"/>
</dbReference>
<comment type="subcellular location">
    <subcellularLocation>
        <location evidence="1">Cell outer membrane</location>
    </subcellularLocation>
</comment>
<dbReference type="Pfam" id="PF03865">
    <property type="entry name" value="ShlB"/>
    <property type="match status" value="1"/>
</dbReference>
<name>A0A4P8YHN2_9ENTR</name>
<dbReference type="Proteomes" id="UP000302163">
    <property type="component" value="Chromosome"/>
</dbReference>
<evidence type="ECO:0000256" key="8">
    <source>
        <dbReference type="ARBA" id="ARBA00023136"/>
    </source>
</evidence>
<dbReference type="Gene3D" id="2.40.160.50">
    <property type="entry name" value="membrane protein fhac: a member of the omp85/tpsb transporter family"/>
    <property type="match status" value="1"/>
</dbReference>
<reference evidence="12 13" key="1">
    <citation type="submission" date="2019-05" db="EMBL/GenBank/DDBJ databases">
        <title>Complete genome sequence of Izhakiella calystegiae KSNA2, an endophyte isolated from beach morning glory (Calystegia soldanella).</title>
        <authorList>
            <person name="Jiang L."/>
            <person name="Jeong J.C."/>
            <person name="Kim C.Y."/>
            <person name="Kim D.H."/>
            <person name="Kim S.W."/>
            <person name="Lee j."/>
        </authorList>
    </citation>
    <scope>NUCLEOTIDE SEQUENCE [LARGE SCALE GENOMIC DNA]</scope>
    <source>
        <strain evidence="12 13">KSNA2</strain>
    </source>
</reference>
<keyword evidence="7" id="KW-0406">Ion transport</keyword>
<evidence type="ECO:0000256" key="10">
    <source>
        <dbReference type="SAM" id="SignalP"/>
    </source>
</evidence>
<dbReference type="RefSeq" id="WP_138096100.1">
    <property type="nucleotide sequence ID" value="NZ_CP040428.1"/>
</dbReference>
<dbReference type="AlphaFoldDB" id="A0A4P8YHN2"/>
<dbReference type="FunFam" id="3.10.20.310:FF:000018">
    <property type="entry name" value="ShlB/FhaC/HecB family hemolysin secretion/activation protein"/>
    <property type="match status" value="1"/>
</dbReference>
<evidence type="ECO:0000256" key="2">
    <source>
        <dbReference type="ARBA" id="ARBA00009055"/>
    </source>
</evidence>
<dbReference type="KEGG" id="izh:FEM41_11475"/>
<dbReference type="InterPro" id="IPR034746">
    <property type="entry name" value="POTRA"/>
</dbReference>
<dbReference type="GO" id="GO:0009279">
    <property type="term" value="C:cell outer membrane"/>
    <property type="evidence" value="ECO:0007669"/>
    <property type="project" value="UniProtKB-SubCell"/>
</dbReference>
<evidence type="ECO:0000256" key="7">
    <source>
        <dbReference type="ARBA" id="ARBA00023065"/>
    </source>
</evidence>
<dbReference type="EMBL" id="CP040428">
    <property type="protein sequence ID" value="QCT20225.1"/>
    <property type="molecule type" value="Genomic_DNA"/>
</dbReference>
<evidence type="ECO:0000256" key="1">
    <source>
        <dbReference type="ARBA" id="ARBA00004442"/>
    </source>
</evidence>
<evidence type="ECO:0000256" key="6">
    <source>
        <dbReference type="ARBA" id="ARBA00022927"/>
    </source>
</evidence>
<keyword evidence="5" id="KW-0812">Transmembrane</keyword>
<evidence type="ECO:0000256" key="4">
    <source>
        <dbReference type="ARBA" id="ARBA00022452"/>
    </source>
</evidence>
<keyword evidence="9" id="KW-0998">Cell outer membrane</keyword>
<dbReference type="FunFam" id="2.40.160.50:FF:000009">
    <property type="entry name" value="Putative hemolysin activator protein"/>
    <property type="match status" value="1"/>
</dbReference>
<sequence>MGQPCTLVRKYSAAIYILMAFQVAAAPDERIFNQQQQHQRTQRDVVEEQLAPRAPDIHLQQTLPDVDGPFPEESPCFTLKRISLTGGEAFPHWLPLQRIADGGVGRCLGVNGINQLMGRIQNRLIEHGWVTSRVLAPQQDLRSGELKLTLVPGRIRHVRYADGSDARALLYSAMPAREGKLLDLRDIEQGLENMQRLPVVEASMEIVPGDKPGESDVVISRRQQRLWHVNAWLDDSGTESTGRYQGGMMLALDNPLALSDLLYVSATHDLGFKGEKQTKSLSGHYSVPFGYWLFDINAGKSDYVQTVAGQAGDIRYSGKSENLNAGLSRVIQRGSASKTTLRYGVLWRETRNFINDTEVEVQRRRTSAWQLGLNHRHYIGNATLDGGVTFQRGVRWFGAMPAYEELREGDGYATDRAKILTWSAALNWPFAIGEQRFRWQLNWLRQTSTTPLTPQDQISIGNRWTVRGFDGERTLSASHGWYLQNTLIFQTPVPQQEFYLGADYGEVGGSSDGYGLIGRHLAGAVAGVRGNIAPLSAGYDLFAGIPLSKPSGFETDPVTLGFSLSWQY</sequence>
<dbReference type="Pfam" id="PF08479">
    <property type="entry name" value="POTRA_2"/>
    <property type="match status" value="1"/>
</dbReference>
<feature type="domain" description="POTRA" evidence="11">
    <location>
        <begin position="77"/>
        <end position="153"/>
    </location>
</feature>
<keyword evidence="13" id="KW-1185">Reference proteome</keyword>
<feature type="chain" id="PRO_5020299726" evidence="10">
    <location>
        <begin position="26"/>
        <end position="568"/>
    </location>
</feature>
<proteinExistence type="inferred from homology"/>
<keyword evidence="8" id="KW-0472">Membrane</keyword>
<evidence type="ECO:0000256" key="5">
    <source>
        <dbReference type="ARBA" id="ARBA00022692"/>
    </source>
</evidence>
<comment type="similarity">
    <text evidence="2">Belongs to the TPS (TC 1.B.20) family.</text>
</comment>
<gene>
    <name evidence="12" type="ORF">FEM41_11475</name>
</gene>
<dbReference type="PANTHER" id="PTHR34597">
    <property type="entry name" value="SLR1661 PROTEIN"/>
    <property type="match status" value="1"/>
</dbReference>
<keyword evidence="3" id="KW-0813">Transport</keyword>
<keyword evidence="4" id="KW-1134">Transmembrane beta strand</keyword>
<evidence type="ECO:0000256" key="9">
    <source>
        <dbReference type="ARBA" id="ARBA00023237"/>
    </source>
</evidence>